<accession>A0A6J5KJP9</accession>
<organism evidence="1">
    <name type="scientific">uncultured Caudovirales phage</name>
    <dbReference type="NCBI Taxonomy" id="2100421"/>
    <lineage>
        <taxon>Viruses</taxon>
        <taxon>Duplodnaviria</taxon>
        <taxon>Heunggongvirae</taxon>
        <taxon>Uroviricota</taxon>
        <taxon>Caudoviricetes</taxon>
        <taxon>Peduoviridae</taxon>
        <taxon>Maltschvirus</taxon>
        <taxon>Maltschvirus maltsch</taxon>
    </lineage>
</organism>
<gene>
    <name evidence="1" type="ORF">UFOVP6_20</name>
</gene>
<proteinExistence type="predicted"/>
<evidence type="ECO:0000313" key="1">
    <source>
        <dbReference type="EMBL" id="CAB4121107.1"/>
    </source>
</evidence>
<reference evidence="1" key="1">
    <citation type="submission" date="2020-04" db="EMBL/GenBank/DDBJ databases">
        <authorList>
            <person name="Chiriac C."/>
            <person name="Salcher M."/>
            <person name="Ghai R."/>
            <person name="Kavagutti S V."/>
        </authorList>
    </citation>
    <scope>NUCLEOTIDE SEQUENCE</scope>
</reference>
<name>A0A6J5KJP9_9CAUD</name>
<protein>
    <submittedName>
        <fullName evidence="1">Uncharacterized protein</fullName>
    </submittedName>
</protein>
<sequence>MPSAVLKSKLGQRVLDVGGAAAGDRTGAFIPISDIEPARATYGGFSGSFTPAANATDVFQLVGSATKLIRLKAIYISGTSTTASNIIVNIILRTAANTGGTAVAITPGRHDSNDDAVSATLQSFSANPSGLGAGAAIRGGRLNLAPAANGAIDRLLFDWSWHNDKSPILSSAVQSVVVNLGGAAVPAGASLDISCEWTEEALETVL</sequence>
<dbReference type="EMBL" id="LR796143">
    <property type="protein sequence ID" value="CAB4121107.1"/>
    <property type="molecule type" value="Genomic_DNA"/>
</dbReference>